<dbReference type="PROSITE" id="PS51257">
    <property type="entry name" value="PROKAR_LIPOPROTEIN"/>
    <property type="match status" value="1"/>
</dbReference>
<dbReference type="Gene3D" id="3.40.190.10">
    <property type="entry name" value="Periplasmic binding protein-like II"/>
    <property type="match status" value="2"/>
</dbReference>
<dbReference type="InterPro" id="IPR006059">
    <property type="entry name" value="SBP"/>
</dbReference>
<dbReference type="STRING" id="58114.SAMN05216270_101189"/>
<gene>
    <name evidence="2" type="ORF">SAMN05216270_101189</name>
</gene>
<reference evidence="3" key="1">
    <citation type="submission" date="2016-10" db="EMBL/GenBank/DDBJ databases">
        <authorList>
            <person name="Varghese N."/>
            <person name="Submissions S."/>
        </authorList>
    </citation>
    <scope>NUCLEOTIDE SEQUENCE [LARGE SCALE GENOMIC DNA]</scope>
    <source>
        <strain evidence="3">CGMCC 4.3516</strain>
    </source>
</reference>
<dbReference type="PANTHER" id="PTHR43649:SF30">
    <property type="entry name" value="ABC TRANSPORTER SUBSTRATE-BINDING PROTEIN"/>
    <property type="match status" value="1"/>
</dbReference>
<dbReference type="SUPFAM" id="SSF53850">
    <property type="entry name" value="Periplasmic binding protein-like II"/>
    <property type="match status" value="1"/>
</dbReference>
<dbReference type="Pfam" id="PF01547">
    <property type="entry name" value="SBP_bac_1"/>
    <property type="match status" value="1"/>
</dbReference>
<protein>
    <submittedName>
        <fullName evidence="2">Multiple sugar transport system substrate-binding protein</fullName>
    </submittedName>
</protein>
<feature type="chain" id="PRO_5011597107" evidence="1">
    <location>
        <begin position="26"/>
        <end position="430"/>
    </location>
</feature>
<keyword evidence="2" id="KW-0762">Sugar transport</keyword>
<dbReference type="PANTHER" id="PTHR43649">
    <property type="entry name" value="ARABINOSE-BINDING PROTEIN-RELATED"/>
    <property type="match status" value="1"/>
</dbReference>
<dbReference type="Proteomes" id="UP000198949">
    <property type="component" value="Unassembled WGS sequence"/>
</dbReference>
<evidence type="ECO:0000313" key="3">
    <source>
        <dbReference type="Proteomes" id="UP000198949"/>
    </source>
</evidence>
<keyword evidence="2" id="KW-0813">Transport</keyword>
<name>A0A1G6QYF2_9ACTN</name>
<organism evidence="2 3">
    <name type="scientific">Glycomyces harbinensis</name>
    <dbReference type="NCBI Taxonomy" id="58114"/>
    <lineage>
        <taxon>Bacteria</taxon>
        <taxon>Bacillati</taxon>
        <taxon>Actinomycetota</taxon>
        <taxon>Actinomycetes</taxon>
        <taxon>Glycomycetales</taxon>
        <taxon>Glycomycetaceae</taxon>
        <taxon>Glycomyces</taxon>
    </lineage>
</organism>
<dbReference type="OrthoDB" id="7918484at2"/>
<evidence type="ECO:0000256" key="1">
    <source>
        <dbReference type="SAM" id="SignalP"/>
    </source>
</evidence>
<dbReference type="PROSITE" id="PS51318">
    <property type="entry name" value="TAT"/>
    <property type="match status" value="1"/>
</dbReference>
<dbReference type="InterPro" id="IPR050490">
    <property type="entry name" value="Bact_solute-bd_prot1"/>
</dbReference>
<keyword evidence="1" id="KW-0732">Signal</keyword>
<keyword evidence="3" id="KW-1185">Reference proteome</keyword>
<feature type="signal peptide" evidence="1">
    <location>
        <begin position="1"/>
        <end position="25"/>
    </location>
</feature>
<sequence length="430" mass="46090">MTPFPIRRRSVLTGAAAAAALGATAACGDDGGAAGTADDPIEISFEWWGDDARAELTKEAIALFESKNEGIKVQANFADYAAHWEGLTGRMASRDLPDVFQMDYPRLRQFAASGMLLPLEGVVDTDDFRGGLLDCGRVDDQLVAVPVAGNTLGLIYRADIFEANGVAVPEAGYTWDDYVALLTDLRGKLDEGSWGGEDWARSYLFMEMWIRQQGGVFYSEGADALGFTKDQLVAYWNTCAPLIEQDLVPDGEEMAAFATDGMAEGVIASEIRWDSAITGFLPTVQEQGGQLALTAPPTTDPANLGIYLKPSMQLVVSGTTEYPEACAKFIDFFLGDPEAVAILGTNRGIPAKTASIDAIELDEASQAVLDYEASVADFIQPAPPVPPSAAGAIEAKYMEIYEQVQYAAMTPADAADLFFTEAETLFASEQ</sequence>
<accession>A0A1G6QYF2</accession>
<dbReference type="EMBL" id="FNAD01000001">
    <property type="protein sequence ID" value="SDC97328.1"/>
    <property type="molecule type" value="Genomic_DNA"/>
</dbReference>
<evidence type="ECO:0000313" key="2">
    <source>
        <dbReference type="EMBL" id="SDC97328.1"/>
    </source>
</evidence>
<dbReference type="InterPro" id="IPR006311">
    <property type="entry name" value="TAT_signal"/>
</dbReference>
<proteinExistence type="predicted"/>
<dbReference type="AlphaFoldDB" id="A0A1G6QYF2"/>
<dbReference type="RefSeq" id="WP_091027269.1">
    <property type="nucleotide sequence ID" value="NZ_FNAD01000001.1"/>
</dbReference>